<evidence type="ECO:0000259" key="2">
    <source>
        <dbReference type="Pfam" id="PF22565"/>
    </source>
</evidence>
<dbReference type="Proteomes" id="UP001607221">
    <property type="component" value="Unassembled WGS sequence"/>
</dbReference>
<reference evidence="3 4" key="1">
    <citation type="submission" date="2024-10" db="EMBL/GenBank/DDBJ databases">
        <authorList>
            <person name="Yibar A."/>
            <person name="Saticioglu I.B."/>
            <person name="Duman M."/>
            <person name="Ajmi N."/>
            <person name="Gurler F."/>
            <person name="Ay H."/>
            <person name="Onuk E."/>
            <person name="Guler S."/>
            <person name="Romalde J.L."/>
        </authorList>
    </citation>
    <scope>NUCLEOTIDE SEQUENCE [LARGE SCALE GENOMIC DNA]</scope>
    <source>
        <strain evidence="3 4">1-TCBS-A</strain>
    </source>
</reference>
<proteinExistence type="predicted"/>
<organism evidence="3 4">
    <name type="scientific">Vibrio jasicida</name>
    <dbReference type="NCBI Taxonomy" id="766224"/>
    <lineage>
        <taxon>Bacteria</taxon>
        <taxon>Pseudomonadati</taxon>
        <taxon>Pseudomonadota</taxon>
        <taxon>Gammaproteobacteria</taxon>
        <taxon>Vibrionales</taxon>
        <taxon>Vibrionaceae</taxon>
        <taxon>Vibrio</taxon>
    </lineage>
</organism>
<dbReference type="EMBL" id="JBIHSE010000001">
    <property type="protein sequence ID" value="MFH0271217.1"/>
    <property type="molecule type" value="Genomic_DNA"/>
</dbReference>
<comment type="caution">
    <text evidence="3">The sequence shown here is derived from an EMBL/GenBank/DDBJ whole genome shotgun (WGS) entry which is preliminary data.</text>
</comment>
<feature type="domain" description="DUF4326" evidence="1">
    <location>
        <begin position="118"/>
        <end position="195"/>
    </location>
</feature>
<dbReference type="Pfam" id="PF14216">
    <property type="entry name" value="DUF4326"/>
    <property type="match status" value="1"/>
</dbReference>
<evidence type="ECO:0000259" key="1">
    <source>
        <dbReference type="Pfam" id="PF14216"/>
    </source>
</evidence>
<accession>A0ABW7J4M3</accession>
<dbReference type="RefSeq" id="WP_394631948.1">
    <property type="nucleotide sequence ID" value="NZ_JBIHSE010000001.1"/>
</dbReference>
<keyword evidence="4" id="KW-1185">Reference proteome</keyword>
<evidence type="ECO:0000313" key="4">
    <source>
        <dbReference type="Proteomes" id="UP001607221"/>
    </source>
</evidence>
<evidence type="ECO:0000313" key="3">
    <source>
        <dbReference type="EMBL" id="MFH0271217.1"/>
    </source>
</evidence>
<protein>
    <submittedName>
        <fullName evidence="3">DUF4326 domain-containing protein</fullName>
    </submittedName>
</protein>
<sequence>MMNAVLVLYPKSFNCQSKFNRKLINITRNMTHYRLVCLNDCRGLIRHYSADFNVSMSVEEISLEDLDFTHAIVFDDGEEFVQQVKTIEALNRPLRVINVSITRVINIKNNPEFKETSTDSYEYIGRGSYWGNPHSMFETFEDSDEDPRDAVIRMFKYDFDYDKFLNIDKNKVYELAGKRLGCFCKPQACHGDILADYLNQWDDGK</sequence>
<dbReference type="InterPro" id="IPR025475">
    <property type="entry name" value="DUF4326"/>
</dbReference>
<name>A0ABW7J4M3_9VIBR</name>
<dbReference type="InterPro" id="IPR054452">
    <property type="entry name" value="mSLOG_dom"/>
</dbReference>
<feature type="domain" description="Minimal SLOG" evidence="2">
    <location>
        <begin position="2"/>
        <end position="105"/>
    </location>
</feature>
<dbReference type="Pfam" id="PF22565">
    <property type="entry name" value="mSLOG"/>
    <property type="match status" value="1"/>
</dbReference>
<gene>
    <name evidence="3" type="ORF">ACGRHZ_07715</name>
</gene>